<evidence type="ECO:0000256" key="4">
    <source>
        <dbReference type="ARBA" id="ARBA00023136"/>
    </source>
</evidence>
<dbReference type="SUPFAM" id="SSF144091">
    <property type="entry name" value="Rhomboid-like"/>
    <property type="match status" value="1"/>
</dbReference>
<evidence type="ECO:0000256" key="5">
    <source>
        <dbReference type="SAM" id="Phobius"/>
    </source>
</evidence>
<keyword evidence="2 5" id="KW-0812">Transmembrane</keyword>
<dbReference type="GO" id="GO:0016020">
    <property type="term" value="C:membrane"/>
    <property type="evidence" value="ECO:0007669"/>
    <property type="project" value="UniProtKB-SubCell"/>
</dbReference>
<protein>
    <submittedName>
        <fullName evidence="7">Rhomboid family intramembrane serine protease</fullName>
    </submittedName>
</protein>
<dbReference type="InterPro" id="IPR022764">
    <property type="entry name" value="Peptidase_S54_rhomboid_dom"/>
</dbReference>
<reference evidence="7" key="1">
    <citation type="submission" date="2021-05" db="EMBL/GenBank/DDBJ databases">
        <title>Complete genome sequence of the cellulolytic planctomycete Telmatocola sphagniphila SP2T and characterization of the first cellulase from planctomycetes.</title>
        <authorList>
            <person name="Rakitin A.L."/>
            <person name="Beletsky A.V."/>
            <person name="Naumoff D.G."/>
            <person name="Kulichevskaya I.S."/>
            <person name="Mardanov A.V."/>
            <person name="Ravin N.V."/>
            <person name="Dedysh S.N."/>
        </authorList>
    </citation>
    <scope>NUCLEOTIDE SEQUENCE</scope>
    <source>
        <strain evidence="7">SP2T</strain>
    </source>
</reference>
<dbReference type="RefSeq" id="WP_213499799.1">
    <property type="nucleotide sequence ID" value="NZ_CP074694.1"/>
</dbReference>
<feature type="transmembrane region" description="Helical" evidence="5">
    <location>
        <begin position="132"/>
        <end position="153"/>
    </location>
</feature>
<feature type="transmembrane region" description="Helical" evidence="5">
    <location>
        <begin position="226"/>
        <end position="244"/>
    </location>
</feature>
<feature type="domain" description="Peptidase S54 rhomboid" evidence="6">
    <location>
        <begin position="185"/>
        <end position="327"/>
    </location>
</feature>
<feature type="transmembrane region" description="Helical" evidence="5">
    <location>
        <begin position="340"/>
        <end position="357"/>
    </location>
</feature>
<feature type="transmembrane region" description="Helical" evidence="5">
    <location>
        <begin position="296"/>
        <end position="328"/>
    </location>
</feature>
<keyword evidence="7" id="KW-0645">Protease</keyword>
<evidence type="ECO:0000256" key="1">
    <source>
        <dbReference type="ARBA" id="ARBA00004141"/>
    </source>
</evidence>
<proteinExistence type="predicted"/>
<feature type="transmembrane region" description="Helical" evidence="5">
    <location>
        <begin position="250"/>
        <end position="275"/>
    </location>
</feature>
<gene>
    <name evidence="7" type="ORF">KIH39_12195</name>
</gene>
<keyword evidence="7" id="KW-0378">Hydrolase</keyword>
<organism evidence="7 8">
    <name type="scientific">Telmatocola sphagniphila</name>
    <dbReference type="NCBI Taxonomy" id="1123043"/>
    <lineage>
        <taxon>Bacteria</taxon>
        <taxon>Pseudomonadati</taxon>
        <taxon>Planctomycetota</taxon>
        <taxon>Planctomycetia</taxon>
        <taxon>Gemmatales</taxon>
        <taxon>Gemmataceae</taxon>
    </lineage>
</organism>
<comment type="subcellular location">
    <subcellularLocation>
        <location evidence="1">Membrane</location>
        <topology evidence="1">Multi-pass membrane protein</topology>
    </subcellularLocation>
</comment>
<sequence>MTESESKALTCESLLREIAASNPPPWYPRVFVSQHSVDRQKLDELLTELRLSGIIQLTEWQKEFGQGYRITAYGNEVLGNPVMMERLKGPFEAQSIKLKTTEPPTKKDALQTSAFERGEIVREALLMPKKAIVTNILISLNLLIFALCLAQCFRWEISPVKFLFSGDFEVIRRMGGLTAMEIARDHWTGLFTYAFLHFGILHLGVNMYSLYLLGRFLETAWGSGRFLIIYMLSILGGSTASLIFEPGTPAVPTLLAGASGAIWGLSISYIVWLVWNRTFIPPNIYRESVQNFMIAMVLNLGISYLPHISLACHLGGGVMGGIAATLLYLHWHYSPSWKSFAFAMLSLLPVFCISFILNQMKNSPDWIAIMDVAKLLN</sequence>
<keyword evidence="4 5" id="KW-0472">Membrane</keyword>
<dbReference type="AlphaFoldDB" id="A0A8E6F0K1"/>
<dbReference type="PANTHER" id="PTHR43731:SF26">
    <property type="entry name" value="RHOMBOID-LIKE PROTEIN 10, CHLOROPLASTIC"/>
    <property type="match status" value="1"/>
</dbReference>
<feature type="transmembrane region" description="Helical" evidence="5">
    <location>
        <begin position="190"/>
        <end position="214"/>
    </location>
</feature>
<name>A0A8E6F0K1_9BACT</name>
<keyword evidence="8" id="KW-1185">Reference proteome</keyword>
<dbReference type="EMBL" id="CP074694">
    <property type="protein sequence ID" value="QVL34631.1"/>
    <property type="molecule type" value="Genomic_DNA"/>
</dbReference>
<dbReference type="Pfam" id="PF01694">
    <property type="entry name" value="Rhomboid"/>
    <property type="match status" value="1"/>
</dbReference>
<dbReference type="InterPro" id="IPR035952">
    <property type="entry name" value="Rhomboid-like_sf"/>
</dbReference>
<evidence type="ECO:0000256" key="3">
    <source>
        <dbReference type="ARBA" id="ARBA00022989"/>
    </source>
</evidence>
<dbReference type="Proteomes" id="UP000676194">
    <property type="component" value="Chromosome"/>
</dbReference>
<dbReference type="Gene3D" id="1.20.1540.10">
    <property type="entry name" value="Rhomboid-like"/>
    <property type="match status" value="1"/>
</dbReference>
<evidence type="ECO:0000313" key="8">
    <source>
        <dbReference type="Proteomes" id="UP000676194"/>
    </source>
</evidence>
<keyword evidence="3 5" id="KW-1133">Transmembrane helix</keyword>
<evidence type="ECO:0000256" key="2">
    <source>
        <dbReference type="ARBA" id="ARBA00022692"/>
    </source>
</evidence>
<dbReference type="GO" id="GO:0006508">
    <property type="term" value="P:proteolysis"/>
    <property type="evidence" value="ECO:0007669"/>
    <property type="project" value="UniProtKB-KW"/>
</dbReference>
<dbReference type="PANTHER" id="PTHR43731">
    <property type="entry name" value="RHOMBOID PROTEASE"/>
    <property type="match status" value="1"/>
</dbReference>
<accession>A0A8E6F0K1</accession>
<dbReference type="KEGG" id="tsph:KIH39_12195"/>
<dbReference type="GO" id="GO:0004252">
    <property type="term" value="F:serine-type endopeptidase activity"/>
    <property type="evidence" value="ECO:0007669"/>
    <property type="project" value="InterPro"/>
</dbReference>
<evidence type="ECO:0000259" key="6">
    <source>
        <dbReference type="Pfam" id="PF01694"/>
    </source>
</evidence>
<evidence type="ECO:0000313" key="7">
    <source>
        <dbReference type="EMBL" id="QVL34631.1"/>
    </source>
</evidence>
<dbReference type="InterPro" id="IPR050925">
    <property type="entry name" value="Rhomboid_protease_S54"/>
</dbReference>